<comment type="caution">
    <text evidence="2">The sequence shown here is derived from an EMBL/GenBank/DDBJ whole genome shotgun (WGS) entry which is preliminary data.</text>
</comment>
<organism evidence="2">
    <name type="scientific">marine sediment metagenome</name>
    <dbReference type="NCBI Taxonomy" id="412755"/>
    <lineage>
        <taxon>unclassified sequences</taxon>
        <taxon>metagenomes</taxon>
        <taxon>ecological metagenomes</taxon>
    </lineage>
</organism>
<gene>
    <name evidence="2" type="ORF">S01H4_56240</name>
</gene>
<reference evidence="2" key="1">
    <citation type="journal article" date="2014" name="Front. Microbiol.">
        <title>High frequency of phylogenetically diverse reductive dehalogenase-homologous genes in deep subseafloor sedimentary metagenomes.</title>
        <authorList>
            <person name="Kawai M."/>
            <person name="Futagami T."/>
            <person name="Toyoda A."/>
            <person name="Takaki Y."/>
            <person name="Nishi S."/>
            <person name="Hori S."/>
            <person name="Arai W."/>
            <person name="Tsubouchi T."/>
            <person name="Morono Y."/>
            <person name="Uchiyama I."/>
            <person name="Ito T."/>
            <person name="Fujiyama A."/>
            <person name="Inagaki F."/>
            <person name="Takami H."/>
        </authorList>
    </citation>
    <scope>NUCLEOTIDE SEQUENCE</scope>
    <source>
        <strain evidence="2">Expedition CK06-06</strain>
    </source>
</reference>
<feature type="region of interest" description="Disordered" evidence="1">
    <location>
        <begin position="205"/>
        <end position="234"/>
    </location>
</feature>
<dbReference type="EMBL" id="BART01032569">
    <property type="protein sequence ID" value="GAH12344.1"/>
    <property type="molecule type" value="Genomic_DNA"/>
</dbReference>
<proteinExistence type="predicted"/>
<protein>
    <submittedName>
        <fullName evidence="2">Uncharacterized protein</fullName>
    </submittedName>
</protein>
<feature type="non-terminal residue" evidence="2">
    <location>
        <position position="1"/>
    </location>
</feature>
<dbReference type="AlphaFoldDB" id="X1E579"/>
<evidence type="ECO:0000313" key="2">
    <source>
        <dbReference type="EMBL" id="GAH12344.1"/>
    </source>
</evidence>
<sequence>QVERAVVLAPQYNRAIAALFTDVFKRNLTGKLTRENLAKGIAALVGVAIAVSYALGEDEDETIEHLNPASFKFMTWNVAGQSVGPGSKVRSVLRLWGRMGADPGSAVELNQWNPEFRWLRGNWSPMLRTGYDLLTGRDYIGDPTRDGMLRLNKTIFAENLLPIWTQSVLLEGEGPLETPPAGLAIRGGAEFLGARGYPQYTPKLKPIRKPSGGLGQAYPSLGTQAYPSLGEAYR</sequence>
<accession>X1E579</accession>
<name>X1E579_9ZZZZ</name>
<evidence type="ECO:0000256" key="1">
    <source>
        <dbReference type="SAM" id="MobiDB-lite"/>
    </source>
</evidence>